<proteinExistence type="predicted"/>
<accession>A0A160F5C9</accession>
<evidence type="ECO:0000313" key="2">
    <source>
        <dbReference type="Proteomes" id="UP000076865"/>
    </source>
</evidence>
<keyword evidence="2" id="KW-1185">Reference proteome</keyword>
<organism evidence="1 2">
    <name type="scientific">Anoxybacteroides amylolyticum</name>
    <dbReference type="NCBI Taxonomy" id="294699"/>
    <lineage>
        <taxon>Bacteria</taxon>
        <taxon>Bacillati</taxon>
        <taxon>Bacillota</taxon>
        <taxon>Bacilli</taxon>
        <taxon>Bacillales</taxon>
        <taxon>Anoxybacillaceae</taxon>
        <taxon>Anoxybacteroides</taxon>
    </lineage>
</organism>
<dbReference type="KEGG" id="aamy:GFC30_1675"/>
<dbReference type="RefSeq" id="WP_066324193.1">
    <property type="nucleotide sequence ID" value="NZ_CP015438.1"/>
</dbReference>
<dbReference type="PATRIC" id="fig|294699.3.peg.1708"/>
<protein>
    <submittedName>
        <fullName evidence="1">Uncharacterized protein</fullName>
    </submittedName>
</protein>
<dbReference type="Proteomes" id="UP000076865">
    <property type="component" value="Chromosome"/>
</dbReference>
<dbReference type="AlphaFoldDB" id="A0A160F5C9"/>
<dbReference type="EMBL" id="CP015438">
    <property type="protein sequence ID" value="ANB61331.1"/>
    <property type="molecule type" value="Genomic_DNA"/>
</dbReference>
<gene>
    <name evidence="1" type="ORF">GFC30_1675</name>
</gene>
<evidence type="ECO:0000313" key="1">
    <source>
        <dbReference type="EMBL" id="ANB61331.1"/>
    </source>
</evidence>
<reference evidence="1 2" key="1">
    <citation type="journal article" date="2006" name="Syst. Appl. Microbiol.">
        <title>Anoxybacillus amylolyticus sp. nov., a thermophilic amylase producing bacterium isolated from Mount Rittmann (Antarctica).</title>
        <authorList>
            <person name="Poli A."/>
            <person name="Esposito E."/>
            <person name="Lama L."/>
            <person name="Orlando P."/>
            <person name="Nicolaus G."/>
            <person name="de Appolonia F."/>
            <person name="Gambacorta A."/>
            <person name="Nicolaus B."/>
        </authorList>
    </citation>
    <scope>NUCLEOTIDE SEQUENCE [LARGE SCALE GENOMIC DNA]</scope>
    <source>
        <strain evidence="1 2">DSM 15939</strain>
    </source>
</reference>
<name>A0A160F5C9_9BACL</name>
<sequence>MGAYEINGIFLVVFIYWQLYKLKFCFTFSRALTTLYHIGLYLDENGNEKSEILYCNLYRLELDEAKQRLLLGFFEI</sequence>